<reference evidence="1" key="1">
    <citation type="submission" date="2013-07" db="EMBL/GenBank/DDBJ databases">
        <title>The genome of an arbuscular mycorrhizal fungus provides insights into the evolution of the oldest plant symbiosis.</title>
        <authorList>
            <consortium name="DOE Joint Genome Institute"/>
            <person name="Tisserant E."/>
            <person name="Malbreil M."/>
            <person name="Kuo A."/>
            <person name="Kohler A."/>
            <person name="Symeonidi A."/>
            <person name="Balestrini R."/>
            <person name="Charron P."/>
            <person name="Duensing N."/>
            <person name="Frei-dit-Frey N."/>
            <person name="Gianinazzi-Pearson V."/>
            <person name="Gilbert B."/>
            <person name="Handa Y."/>
            <person name="Hijri M."/>
            <person name="Kaul R."/>
            <person name="Kawaguchi M."/>
            <person name="Krajinski F."/>
            <person name="Lammers P."/>
            <person name="Lapierre D."/>
            <person name="Masclaux F.G."/>
            <person name="Murat C."/>
            <person name="Morin E."/>
            <person name="Ndikumana S."/>
            <person name="Pagni M."/>
            <person name="Petitpierre D."/>
            <person name="Requena N."/>
            <person name="Rosikiewicz P."/>
            <person name="Riley R."/>
            <person name="Saito K."/>
            <person name="San Clemente H."/>
            <person name="Shapiro H."/>
            <person name="van Tuinen D."/>
            <person name="Becard G."/>
            <person name="Bonfante P."/>
            <person name="Paszkowski U."/>
            <person name="Shachar-Hill Y."/>
            <person name="Young J.P."/>
            <person name="Sanders I.R."/>
            <person name="Henrissat B."/>
            <person name="Rensing S.A."/>
            <person name="Grigoriev I.V."/>
            <person name="Corradi N."/>
            <person name="Roux C."/>
            <person name="Martin F."/>
        </authorList>
    </citation>
    <scope>NUCLEOTIDE SEQUENCE</scope>
    <source>
        <strain evidence="1">DAOM 197198</strain>
    </source>
</reference>
<proteinExistence type="predicted"/>
<evidence type="ECO:0000313" key="1">
    <source>
        <dbReference type="EMBL" id="ESA06507.1"/>
    </source>
</evidence>
<protein>
    <submittedName>
        <fullName evidence="1">Uncharacterized protein</fullName>
    </submittedName>
</protein>
<name>U9TGI9_RHIID</name>
<sequence>MLGGTKEYGLAITYKVKSHSSDKGNDMADALSKMGSLENNDDSEIFININNKVLDICRSMRMNIIDIEIDWKLSLEIIMKEFRSDISWNSNNECVAFNIKNYLEIYLR</sequence>
<dbReference type="VEuPathDB" id="FungiDB:RhiirFUN_005025"/>
<organism evidence="1">
    <name type="scientific">Rhizophagus irregularis (strain DAOM 181602 / DAOM 197198 / MUCL 43194)</name>
    <name type="common">Arbuscular mycorrhizal fungus</name>
    <name type="synonym">Glomus intraradices</name>
    <dbReference type="NCBI Taxonomy" id="747089"/>
    <lineage>
        <taxon>Eukaryota</taxon>
        <taxon>Fungi</taxon>
        <taxon>Fungi incertae sedis</taxon>
        <taxon>Mucoromycota</taxon>
        <taxon>Glomeromycotina</taxon>
        <taxon>Glomeromycetes</taxon>
        <taxon>Glomerales</taxon>
        <taxon>Glomeraceae</taxon>
        <taxon>Rhizophagus</taxon>
    </lineage>
</organism>
<accession>U9TGI9</accession>
<dbReference type="HOGENOM" id="CLU_2198357_0_0_1"/>
<dbReference type="EMBL" id="KI291534">
    <property type="protein sequence ID" value="ESA06507.1"/>
    <property type="molecule type" value="Genomic_DNA"/>
</dbReference>
<dbReference type="AlphaFoldDB" id="U9TGI9"/>
<gene>
    <name evidence="1" type="ORF">GLOINDRAFT_99243</name>
</gene>